<dbReference type="GeneID" id="68117788"/>
<dbReference type="InterPro" id="IPR004938">
    <property type="entry name" value="XG_FTase"/>
</dbReference>
<evidence type="ECO:0000256" key="4">
    <source>
        <dbReference type="ARBA" id="ARBA00023180"/>
    </source>
</evidence>
<dbReference type="VEuPathDB" id="AmoebaDB:NF0118020"/>
<protein>
    <submittedName>
        <fullName evidence="7">Uncharacterized protein</fullName>
    </submittedName>
</protein>
<keyword evidence="5" id="KW-0961">Cell wall biogenesis/degradation</keyword>
<dbReference type="PANTHER" id="PTHR31889:SF2">
    <property type="entry name" value="FUCOSYLTRANSFERASE 3"/>
    <property type="match status" value="1"/>
</dbReference>
<dbReference type="RefSeq" id="XP_044568221.1">
    <property type="nucleotide sequence ID" value="XM_044700886.1"/>
</dbReference>
<dbReference type="Proteomes" id="UP000444721">
    <property type="component" value="Unassembled WGS sequence"/>
</dbReference>
<keyword evidence="3" id="KW-0808">Transferase</keyword>
<proteinExistence type="inferred from homology"/>
<evidence type="ECO:0000256" key="5">
    <source>
        <dbReference type="ARBA" id="ARBA00023316"/>
    </source>
</evidence>
<dbReference type="OMA" id="WFREKHE"/>
<dbReference type="AlphaFoldDB" id="A0A6A5CDA4"/>
<name>A0A6A5CDA4_NAEFO</name>
<feature type="transmembrane region" description="Helical" evidence="6">
    <location>
        <begin position="6"/>
        <end position="29"/>
    </location>
</feature>
<dbReference type="GO" id="GO:0016020">
    <property type="term" value="C:membrane"/>
    <property type="evidence" value="ECO:0007669"/>
    <property type="project" value="InterPro"/>
</dbReference>
<keyword evidence="6" id="KW-0472">Membrane</keyword>
<evidence type="ECO:0000313" key="7">
    <source>
        <dbReference type="EMBL" id="KAF0983508.1"/>
    </source>
</evidence>
<keyword evidence="6" id="KW-0812">Transmembrane</keyword>
<dbReference type="GO" id="GO:0042546">
    <property type="term" value="P:cell wall biogenesis"/>
    <property type="evidence" value="ECO:0007669"/>
    <property type="project" value="InterPro"/>
</dbReference>
<reference evidence="7 8" key="1">
    <citation type="journal article" date="2019" name="Sci. Rep.">
        <title>Nanopore sequencing improves the draft genome of the human pathogenic amoeba Naegleria fowleri.</title>
        <authorList>
            <person name="Liechti N."/>
            <person name="Schurch N."/>
            <person name="Bruggmann R."/>
            <person name="Wittwer M."/>
        </authorList>
    </citation>
    <scope>NUCLEOTIDE SEQUENCE [LARGE SCALE GENOMIC DNA]</scope>
    <source>
        <strain evidence="7 8">ATCC 30894</strain>
    </source>
</reference>
<accession>A0A6A5CDA4</accession>
<gene>
    <name evidence="7" type="ORF">FDP41_010573</name>
</gene>
<evidence type="ECO:0000256" key="3">
    <source>
        <dbReference type="ARBA" id="ARBA00022679"/>
    </source>
</evidence>
<keyword evidence="2" id="KW-0328">Glycosyltransferase</keyword>
<evidence type="ECO:0000256" key="1">
    <source>
        <dbReference type="ARBA" id="ARBA00010481"/>
    </source>
</evidence>
<dbReference type="OrthoDB" id="428346at2759"/>
<organism evidence="7 8">
    <name type="scientific">Naegleria fowleri</name>
    <name type="common">Brain eating amoeba</name>
    <dbReference type="NCBI Taxonomy" id="5763"/>
    <lineage>
        <taxon>Eukaryota</taxon>
        <taxon>Discoba</taxon>
        <taxon>Heterolobosea</taxon>
        <taxon>Tetramitia</taxon>
        <taxon>Eutetramitia</taxon>
        <taxon>Vahlkampfiidae</taxon>
        <taxon>Naegleria</taxon>
    </lineage>
</organism>
<comment type="caution">
    <text evidence="7">The sequence shown here is derived from an EMBL/GenBank/DDBJ whole genome shotgun (WGS) entry which is preliminary data.</text>
</comment>
<dbReference type="GO" id="GO:0008107">
    <property type="term" value="F:galactoside 2-alpha-L-fucosyltransferase activity"/>
    <property type="evidence" value="ECO:0007669"/>
    <property type="project" value="InterPro"/>
</dbReference>
<keyword evidence="8" id="KW-1185">Reference proteome</keyword>
<keyword evidence="4" id="KW-0325">Glycoprotein</keyword>
<comment type="similarity">
    <text evidence="1">Belongs to the glycosyltransferase 37 family.</text>
</comment>
<dbReference type="Gene3D" id="3.40.50.11350">
    <property type="match status" value="1"/>
</dbReference>
<evidence type="ECO:0000256" key="2">
    <source>
        <dbReference type="ARBA" id="ARBA00022676"/>
    </source>
</evidence>
<dbReference type="VEuPathDB" id="AmoebaDB:FDP41_010573"/>
<dbReference type="VEuPathDB" id="AmoebaDB:NfTy_013160"/>
<evidence type="ECO:0000256" key="6">
    <source>
        <dbReference type="SAM" id="Phobius"/>
    </source>
</evidence>
<evidence type="ECO:0000313" key="8">
    <source>
        <dbReference type="Proteomes" id="UP000444721"/>
    </source>
</evidence>
<dbReference type="GO" id="GO:0071555">
    <property type="term" value="P:cell wall organization"/>
    <property type="evidence" value="ECO:0007669"/>
    <property type="project" value="UniProtKB-KW"/>
</dbReference>
<sequence length="492" mass="58258">MHLSHLIRFLLVVGGCSFLFSVFVPLLLVKPPSISDQGRSDLLKRDDVSSARRVIEEYRKEHQLPYYFGRYLTTWNLNDLFEDYVDFHEKHSREFCLQPSVIDSSSSSSKKKVGILVFRPWQSSGLANVLIGLTSSFMLSLLSGRLFFINWYGHYYCNIHAKNLFQKPHARYNWWYEDFLTDQNLNECARNYPNLKIPTLFDDSLKNYYGNLELTHRARESDYMFELLKCLNITEEFDRMGPIIEITSNQYFLPLLYQFNPYHSALLHLMFRDADMFGPLSRFLFHPLPSIQQKIDKYLEEHDIYISPHQLENRKQGNTIMYGIQIRRNENEKQMDWFREKHEQYFWQACRQELLSKHSQQFPNKDFKIMVISDNITVVEHAKIEFGAEKILHYEEQKLTFTRDSESIVGALIDAWLFSHSQGFVVSKHSTFGNLGHGRASIKPFIVYHYNNGEKCAWFRPQTSEPEFHWYGRHREITSCRGVAMKRNQAKP</sequence>
<dbReference type="EMBL" id="VFQX01000006">
    <property type="protein sequence ID" value="KAF0983508.1"/>
    <property type="molecule type" value="Genomic_DNA"/>
</dbReference>
<dbReference type="PANTHER" id="PTHR31889">
    <property type="entry name" value="FUCOSYLTRANSFERASE 2-RELATED"/>
    <property type="match status" value="1"/>
</dbReference>
<dbReference type="Pfam" id="PF03254">
    <property type="entry name" value="XG_FTase"/>
    <property type="match status" value="1"/>
</dbReference>
<keyword evidence="6" id="KW-1133">Transmembrane helix</keyword>